<comment type="similarity">
    <text evidence="1">Belongs to the peptidase C40 family.</text>
</comment>
<sequence>MIKIVGEADSSGRVDFMLGFLRIAVIFLVITSCSFAQAAEYTYKQGDKGVEVLNIQKKLQEIGYFHGKPDGVFSAKTTEAVEGFQKAHRLKITGMVDSRTHKALFAARKRVPDRKAKVLGKSAAEAIPKKGPGLASAREAPPKQAVSKKTGGLIQTAKQYIGVPYKFGGVTPRGFDCSGYVQFVFAKHGAQLPRTADVQYRTGKAIRRQQLIPGDLVFFTTYAPGASHNGIYIGKDQFIHASSSKGVMISRLDESYWKPRYLGARRVV</sequence>
<keyword evidence="5" id="KW-1133">Transmembrane helix</keyword>
<dbReference type="PROSITE" id="PS51257">
    <property type="entry name" value="PROKAR_LIPOPROTEIN"/>
    <property type="match status" value="1"/>
</dbReference>
<protein>
    <submittedName>
        <fullName evidence="7">NLP/P60 protein</fullName>
    </submittedName>
</protein>
<dbReference type="MEROPS" id="C40.006"/>
<dbReference type="STRING" id="1009370.ALO_13604"/>
<dbReference type="PANTHER" id="PTHR47053">
    <property type="entry name" value="MUREIN DD-ENDOPEPTIDASE MEPH-RELATED"/>
    <property type="match status" value="1"/>
</dbReference>
<dbReference type="Gene3D" id="3.90.1720.10">
    <property type="entry name" value="endopeptidase domain like (from Nostoc punctiforme)"/>
    <property type="match status" value="1"/>
</dbReference>
<evidence type="ECO:0000313" key="7">
    <source>
        <dbReference type="EMBL" id="EGO63295.1"/>
    </source>
</evidence>
<dbReference type="InterPro" id="IPR000064">
    <property type="entry name" value="NLP_P60_dom"/>
</dbReference>
<dbReference type="EMBL" id="AFGF01000121">
    <property type="protein sequence ID" value="EGO63295.1"/>
    <property type="molecule type" value="Genomic_DNA"/>
</dbReference>
<dbReference type="GO" id="GO:0008234">
    <property type="term" value="F:cysteine-type peptidase activity"/>
    <property type="evidence" value="ECO:0007669"/>
    <property type="project" value="UniProtKB-KW"/>
</dbReference>
<evidence type="ECO:0000256" key="5">
    <source>
        <dbReference type="SAM" id="Phobius"/>
    </source>
</evidence>
<evidence type="ECO:0000256" key="3">
    <source>
        <dbReference type="ARBA" id="ARBA00022801"/>
    </source>
</evidence>
<dbReference type="Gene3D" id="1.10.101.10">
    <property type="entry name" value="PGBD-like superfamily/PGBD"/>
    <property type="match status" value="1"/>
</dbReference>
<keyword evidence="8" id="KW-1185">Reference proteome</keyword>
<keyword evidence="2" id="KW-0645">Protease</keyword>
<gene>
    <name evidence="7" type="ORF">ALO_13604</name>
</gene>
<evidence type="ECO:0000256" key="4">
    <source>
        <dbReference type="ARBA" id="ARBA00022807"/>
    </source>
</evidence>
<feature type="transmembrane region" description="Helical" evidence="5">
    <location>
        <begin position="20"/>
        <end position="39"/>
    </location>
</feature>
<keyword evidence="5" id="KW-0472">Membrane</keyword>
<dbReference type="Pfam" id="PF01471">
    <property type="entry name" value="PG_binding_1"/>
    <property type="match status" value="1"/>
</dbReference>
<dbReference type="InterPro" id="IPR002477">
    <property type="entry name" value="Peptidoglycan-bd-like"/>
</dbReference>
<proteinExistence type="inferred from homology"/>
<evidence type="ECO:0000259" key="6">
    <source>
        <dbReference type="PROSITE" id="PS51935"/>
    </source>
</evidence>
<dbReference type="InterPro" id="IPR051202">
    <property type="entry name" value="Peptidase_C40"/>
</dbReference>
<dbReference type="PROSITE" id="PS51935">
    <property type="entry name" value="NLPC_P60"/>
    <property type="match status" value="1"/>
</dbReference>
<keyword evidence="4" id="KW-0788">Thiol protease</keyword>
<organism evidence="7 8">
    <name type="scientific">Acetonema longum DSM 6540</name>
    <dbReference type="NCBI Taxonomy" id="1009370"/>
    <lineage>
        <taxon>Bacteria</taxon>
        <taxon>Bacillati</taxon>
        <taxon>Bacillota</taxon>
        <taxon>Negativicutes</taxon>
        <taxon>Acetonemataceae</taxon>
        <taxon>Acetonema</taxon>
    </lineage>
</organism>
<evidence type="ECO:0000313" key="8">
    <source>
        <dbReference type="Proteomes" id="UP000003240"/>
    </source>
</evidence>
<dbReference type="OrthoDB" id="9808890at2"/>
<dbReference type="Proteomes" id="UP000003240">
    <property type="component" value="Unassembled WGS sequence"/>
</dbReference>
<evidence type="ECO:0000256" key="1">
    <source>
        <dbReference type="ARBA" id="ARBA00007074"/>
    </source>
</evidence>
<dbReference type="AlphaFoldDB" id="F7NKV2"/>
<keyword evidence="5" id="KW-0812">Transmembrane</keyword>
<dbReference type="PANTHER" id="PTHR47053:SF1">
    <property type="entry name" value="MUREIN DD-ENDOPEPTIDASE MEPH-RELATED"/>
    <property type="match status" value="1"/>
</dbReference>
<dbReference type="eggNOG" id="COG0791">
    <property type="taxonomic scope" value="Bacteria"/>
</dbReference>
<dbReference type="InterPro" id="IPR036366">
    <property type="entry name" value="PGBDSf"/>
</dbReference>
<dbReference type="InterPro" id="IPR038765">
    <property type="entry name" value="Papain-like_cys_pep_sf"/>
</dbReference>
<dbReference type="InterPro" id="IPR036365">
    <property type="entry name" value="PGBD-like_sf"/>
</dbReference>
<keyword evidence="3" id="KW-0378">Hydrolase</keyword>
<comment type="caution">
    <text evidence="7">The sequence shown here is derived from an EMBL/GenBank/DDBJ whole genome shotgun (WGS) entry which is preliminary data.</text>
</comment>
<evidence type="ECO:0000256" key="2">
    <source>
        <dbReference type="ARBA" id="ARBA00022670"/>
    </source>
</evidence>
<dbReference type="Pfam" id="PF00877">
    <property type="entry name" value="NLPC_P60"/>
    <property type="match status" value="1"/>
</dbReference>
<dbReference type="SUPFAM" id="SSF47090">
    <property type="entry name" value="PGBD-like"/>
    <property type="match status" value="1"/>
</dbReference>
<dbReference type="GO" id="GO:0006508">
    <property type="term" value="P:proteolysis"/>
    <property type="evidence" value="ECO:0007669"/>
    <property type="project" value="UniProtKB-KW"/>
</dbReference>
<accession>F7NKV2</accession>
<feature type="domain" description="NlpC/P60" evidence="6">
    <location>
        <begin position="147"/>
        <end position="268"/>
    </location>
</feature>
<dbReference type="SUPFAM" id="SSF54001">
    <property type="entry name" value="Cysteine proteinases"/>
    <property type="match status" value="1"/>
</dbReference>
<name>F7NKV2_9FIRM</name>
<reference evidence="7 8" key="1">
    <citation type="journal article" date="2011" name="EMBO J.">
        <title>Structural diversity of bacterial flagellar motors.</title>
        <authorList>
            <person name="Chen S."/>
            <person name="Beeby M."/>
            <person name="Murphy G.E."/>
            <person name="Leadbetter J.R."/>
            <person name="Hendrixson D.R."/>
            <person name="Briegel A."/>
            <person name="Li Z."/>
            <person name="Shi J."/>
            <person name="Tocheva E.I."/>
            <person name="Muller A."/>
            <person name="Dobro M.J."/>
            <person name="Jensen G.J."/>
        </authorList>
    </citation>
    <scope>NUCLEOTIDE SEQUENCE [LARGE SCALE GENOMIC DNA]</scope>
    <source>
        <strain evidence="7 8">DSM 6540</strain>
    </source>
</reference>